<gene>
    <name evidence="6" type="ORF">ABZ921_29870</name>
</gene>
<proteinExistence type="inferred from homology"/>
<dbReference type="SUPFAM" id="SSF46785">
    <property type="entry name" value="Winged helix' DNA-binding domain"/>
    <property type="match status" value="1"/>
</dbReference>
<evidence type="ECO:0000256" key="2">
    <source>
        <dbReference type="ARBA" id="ARBA00023015"/>
    </source>
</evidence>
<dbReference type="Gene3D" id="3.40.190.10">
    <property type="entry name" value="Periplasmic binding protein-like II"/>
    <property type="match status" value="2"/>
</dbReference>
<keyword evidence="4" id="KW-0804">Transcription</keyword>
<sequence>MPSAPLDLRLLSSFLAVVEEGHFGRAAARLFLSPPAVTQHVRRLETELGTLLVDRSASPVVPTPAGVRLAGHARVLLAASNAAVDDMAEAVRLDRNAVERPLRVGIMGHGSAELTPAAINAYRRARPDVRVEIRQLDFTEHVTALTEDRVDVAFVRPSPDDARVVADVLTTEQRIVVVPARSPLADARLSGATVADIAGLPFFRVPGHTPQTFTDYLYFGEEAQRRSTDFAVTPQEVLTGVVTGRAAGSGLRSFARYYAWPGAVFVPVVDAPWESSYLAVRADEENPEVRIFRALAVALARELGPVINSEGLNGEGLNNEGLRP</sequence>
<dbReference type="RefSeq" id="WP_359354573.1">
    <property type="nucleotide sequence ID" value="NZ_JBEYXV010000017.1"/>
</dbReference>
<keyword evidence="2" id="KW-0805">Transcription regulation</keyword>
<dbReference type="PANTHER" id="PTHR30346">
    <property type="entry name" value="TRANSCRIPTIONAL DUAL REGULATOR HCAR-RELATED"/>
    <property type="match status" value="1"/>
</dbReference>
<dbReference type="InterPro" id="IPR000847">
    <property type="entry name" value="LysR_HTH_N"/>
</dbReference>
<evidence type="ECO:0000313" key="7">
    <source>
        <dbReference type="Proteomes" id="UP001551176"/>
    </source>
</evidence>
<comment type="similarity">
    <text evidence="1">Belongs to the LysR transcriptional regulatory family.</text>
</comment>
<organism evidence="6 7">
    <name type="scientific">Streptomyces atriruber</name>
    <dbReference type="NCBI Taxonomy" id="545121"/>
    <lineage>
        <taxon>Bacteria</taxon>
        <taxon>Bacillati</taxon>
        <taxon>Actinomycetota</taxon>
        <taxon>Actinomycetes</taxon>
        <taxon>Kitasatosporales</taxon>
        <taxon>Streptomycetaceae</taxon>
        <taxon>Streptomyces</taxon>
    </lineage>
</organism>
<keyword evidence="3" id="KW-0238">DNA-binding</keyword>
<comment type="caution">
    <text evidence="6">The sequence shown here is derived from an EMBL/GenBank/DDBJ whole genome shotgun (WGS) entry which is preliminary data.</text>
</comment>
<dbReference type="Gene3D" id="1.10.10.10">
    <property type="entry name" value="Winged helix-like DNA-binding domain superfamily/Winged helix DNA-binding domain"/>
    <property type="match status" value="1"/>
</dbReference>
<dbReference type="PROSITE" id="PS50931">
    <property type="entry name" value="HTH_LYSR"/>
    <property type="match status" value="1"/>
</dbReference>
<dbReference type="InterPro" id="IPR005119">
    <property type="entry name" value="LysR_subst-bd"/>
</dbReference>
<dbReference type="Proteomes" id="UP001551176">
    <property type="component" value="Unassembled WGS sequence"/>
</dbReference>
<feature type="domain" description="HTH lysR-type" evidence="5">
    <location>
        <begin position="6"/>
        <end position="63"/>
    </location>
</feature>
<evidence type="ECO:0000313" key="6">
    <source>
        <dbReference type="EMBL" id="MEU6824858.1"/>
    </source>
</evidence>
<dbReference type="EMBL" id="JBEYXV010000017">
    <property type="protein sequence ID" value="MEU6824858.1"/>
    <property type="molecule type" value="Genomic_DNA"/>
</dbReference>
<evidence type="ECO:0000256" key="4">
    <source>
        <dbReference type="ARBA" id="ARBA00023163"/>
    </source>
</evidence>
<keyword evidence="7" id="KW-1185">Reference proteome</keyword>
<dbReference type="InterPro" id="IPR036388">
    <property type="entry name" value="WH-like_DNA-bd_sf"/>
</dbReference>
<dbReference type="Pfam" id="PF03466">
    <property type="entry name" value="LysR_substrate"/>
    <property type="match status" value="1"/>
</dbReference>
<evidence type="ECO:0000256" key="3">
    <source>
        <dbReference type="ARBA" id="ARBA00023125"/>
    </source>
</evidence>
<dbReference type="SUPFAM" id="SSF53850">
    <property type="entry name" value="Periplasmic binding protein-like II"/>
    <property type="match status" value="1"/>
</dbReference>
<reference evidence="6 7" key="1">
    <citation type="submission" date="2024-06" db="EMBL/GenBank/DDBJ databases">
        <title>The Natural Products Discovery Center: Release of the First 8490 Sequenced Strains for Exploring Actinobacteria Biosynthetic Diversity.</title>
        <authorList>
            <person name="Kalkreuter E."/>
            <person name="Kautsar S.A."/>
            <person name="Yang D."/>
            <person name="Bader C.D."/>
            <person name="Teijaro C.N."/>
            <person name="Fluegel L."/>
            <person name="Davis C.M."/>
            <person name="Simpson J.R."/>
            <person name="Lauterbach L."/>
            <person name="Steele A.D."/>
            <person name="Gui C."/>
            <person name="Meng S."/>
            <person name="Li G."/>
            <person name="Viehrig K."/>
            <person name="Ye F."/>
            <person name="Su P."/>
            <person name="Kiefer A.F."/>
            <person name="Nichols A."/>
            <person name="Cepeda A.J."/>
            <person name="Yan W."/>
            <person name="Fan B."/>
            <person name="Jiang Y."/>
            <person name="Adhikari A."/>
            <person name="Zheng C.-J."/>
            <person name="Schuster L."/>
            <person name="Cowan T.M."/>
            <person name="Smanski M.J."/>
            <person name="Chevrette M.G."/>
            <person name="De Carvalho L.P.S."/>
            <person name="Shen B."/>
        </authorList>
    </citation>
    <scope>NUCLEOTIDE SEQUENCE [LARGE SCALE GENOMIC DNA]</scope>
    <source>
        <strain evidence="6 7">NPDC046838</strain>
    </source>
</reference>
<dbReference type="CDD" id="cd08414">
    <property type="entry name" value="PBP2_LTTR_aromatics_like"/>
    <property type="match status" value="1"/>
</dbReference>
<protein>
    <submittedName>
        <fullName evidence="6">LysR family transcriptional regulator</fullName>
    </submittedName>
</protein>
<evidence type="ECO:0000259" key="5">
    <source>
        <dbReference type="PROSITE" id="PS50931"/>
    </source>
</evidence>
<dbReference type="PANTHER" id="PTHR30346:SF0">
    <property type="entry name" value="HCA OPERON TRANSCRIPTIONAL ACTIVATOR HCAR"/>
    <property type="match status" value="1"/>
</dbReference>
<evidence type="ECO:0000256" key="1">
    <source>
        <dbReference type="ARBA" id="ARBA00009437"/>
    </source>
</evidence>
<dbReference type="InterPro" id="IPR036390">
    <property type="entry name" value="WH_DNA-bd_sf"/>
</dbReference>
<dbReference type="PRINTS" id="PR00039">
    <property type="entry name" value="HTHLYSR"/>
</dbReference>
<name>A0ABV3BV04_9ACTN</name>
<dbReference type="Pfam" id="PF00126">
    <property type="entry name" value="HTH_1"/>
    <property type="match status" value="1"/>
</dbReference>
<accession>A0ABV3BV04</accession>